<keyword evidence="2" id="KW-1185">Reference proteome</keyword>
<evidence type="ECO:0000313" key="2">
    <source>
        <dbReference type="Proteomes" id="UP001377168"/>
    </source>
</evidence>
<evidence type="ECO:0000313" key="1">
    <source>
        <dbReference type="EMBL" id="MEJ8636279.1"/>
    </source>
</evidence>
<gene>
    <name evidence="1" type="ORF">WKI67_23230</name>
</gene>
<dbReference type="Proteomes" id="UP001377168">
    <property type="component" value="Unassembled WGS sequence"/>
</dbReference>
<proteinExistence type="predicted"/>
<reference evidence="1" key="1">
    <citation type="submission" date="2024-03" db="EMBL/GenBank/DDBJ databases">
        <title>Novel Streptomyces species of biotechnological and ecological value are a feature of Machair soil.</title>
        <authorList>
            <person name="Prole J.R."/>
            <person name="Goodfellow M."/>
            <person name="Allenby N."/>
            <person name="Ward A.C."/>
        </authorList>
    </citation>
    <scope>NUCLEOTIDE SEQUENCE</scope>
    <source>
        <strain evidence="1">MS2.AVA.5</strain>
    </source>
</reference>
<sequence>MLEFPMMERVELTHRVPQAASADLLPLCPLPALIQASTCYGRAEEESH</sequence>
<name>A0ACC6PY69_9ACTN</name>
<protein>
    <submittedName>
        <fullName evidence="1">Uncharacterized protein</fullName>
    </submittedName>
</protein>
<dbReference type="EMBL" id="JBBKAJ010000022">
    <property type="protein sequence ID" value="MEJ8636279.1"/>
    <property type="molecule type" value="Genomic_DNA"/>
</dbReference>
<accession>A0ACC6PY69</accession>
<organism evidence="1 2">
    <name type="scientific">Streptomyces achmelvichensis</name>
    <dbReference type="NCBI Taxonomy" id="3134111"/>
    <lineage>
        <taxon>Bacteria</taxon>
        <taxon>Bacillati</taxon>
        <taxon>Actinomycetota</taxon>
        <taxon>Actinomycetes</taxon>
        <taxon>Kitasatosporales</taxon>
        <taxon>Streptomycetaceae</taxon>
        <taxon>Streptomyces</taxon>
    </lineage>
</organism>
<comment type="caution">
    <text evidence="1">The sequence shown here is derived from an EMBL/GenBank/DDBJ whole genome shotgun (WGS) entry which is preliminary data.</text>
</comment>